<organism evidence="2 3">
    <name type="scientific">Paenibacillus selenitireducens</name>
    <dbReference type="NCBI Taxonomy" id="1324314"/>
    <lineage>
        <taxon>Bacteria</taxon>
        <taxon>Bacillati</taxon>
        <taxon>Bacillota</taxon>
        <taxon>Bacilli</taxon>
        <taxon>Bacillales</taxon>
        <taxon>Paenibacillaceae</taxon>
        <taxon>Paenibacillus</taxon>
    </lineage>
</organism>
<dbReference type="EMBL" id="MSZX01000003">
    <property type="protein sequence ID" value="OPA79034.1"/>
    <property type="molecule type" value="Genomic_DNA"/>
</dbReference>
<reference evidence="2 3" key="1">
    <citation type="submission" date="2017-01" db="EMBL/GenBank/DDBJ databases">
        <title>Genome analysis of Paenibacillus selenitrireducens ES3-24.</title>
        <authorList>
            <person name="Xu D."/>
            <person name="Yao R."/>
            <person name="Zheng S."/>
        </authorList>
    </citation>
    <scope>NUCLEOTIDE SEQUENCE [LARGE SCALE GENOMIC DNA]</scope>
    <source>
        <strain evidence="2 3">ES3-24</strain>
    </source>
</reference>
<comment type="caution">
    <text evidence="2">The sequence shown here is derived from an EMBL/GenBank/DDBJ whole genome shotgun (WGS) entry which is preliminary data.</text>
</comment>
<dbReference type="Proteomes" id="UP000190188">
    <property type="component" value="Unassembled WGS sequence"/>
</dbReference>
<dbReference type="SUPFAM" id="SSF51658">
    <property type="entry name" value="Xylose isomerase-like"/>
    <property type="match status" value="1"/>
</dbReference>
<dbReference type="PANTHER" id="PTHR12110:SF53">
    <property type="entry name" value="BLR5974 PROTEIN"/>
    <property type="match status" value="1"/>
</dbReference>
<gene>
    <name evidence="2" type="ORF">BVG16_07975</name>
</gene>
<dbReference type="Gene3D" id="3.20.20.150">
    <property type="entry name" value="Divalent-metal-dependent TIM barrel enzymes"/>
    <property type="match status" value="1"/>
</dbReference>
<dbReference type="InterPro" id="IPR036237">
    <property type="entry name" value="Xyl_isomerase-like_sf"/>
</dbReference>
<evidence type="ECO:0000259" key="1">
    <source>
        <dbReference type="Pfam" id="PF01261"/>
    </source>
</evidence>
<dbReference type="AlphaFoldDB" id="A0A1T2XGL7"/>
<dbReference type="RefSeq" id="WP_078498032.1">
    <property type="nucleotide sequence ID" value="NZ_MSZX01000003.1"/>
</dbReference>
<proteinExistence type="predicted"/>
<dbReference type="OrthoDB" id="2843715at2"/>
<name>A0A1T2XGL7_9BACL</name>
<accession>A0A1T2XGL7</accession>
<evidence type="ECO:0000313" key="2">
    <source>
        <dbReference type="EMBL" id="OPA79034.1"/>
    </source>
</evidence>
<dbReference type="Pfam" id="PF01261">
    <property type="entry name" value="AP_endonuc_2"/>
    <property type="match status" value="1"/>
</dbReference>
<keyword evidence="3" id="KW-1185">Reference proteome</keyword>
<dbReference type="PANTHER" id="PTHR12110">
    <property type="entry name" value="HYDROXYPYRUVATE ISOMERASE"/>
    <property type="match status" value="1"/>
</dbReference>
<keyword evidence="2" id="KW-0413">Isomerase</keyword>
<dbReference type="GO" id="GO:0016853">
    <property type="term" value="F:isomerase activity"/>
    <property type="evidence" value="ECO:0007669"/>
    <property type="project" value="UniProtKB-KW"/>
</dbReference>
<dbReference type="STRING" id="1324314.BVG16_07975"/>
<feature type="domain" description="Xylose isomerase-like TIM barrel" evidence="1">
    <location>
        <begin position="56"/>
        <end position="242"/>
    </location>
</feature>
<protein>
    <submittedName>
        <fullName evidence="2">Xylose isomerase</fullName>
    </submittedName>
</protein>
<evidence type="ECO:0000313" key="3">
    <source>
        <dbReference type="Proteomes" id="UP000190188"/>
    </source>
</evidence>
<sequence>MKISIEGFSFFHLLQQEMIDTFGYLESLKYRYRVDAAGLWNGFFADLSEEICKLKDAEYIRKIKLALLEREMELPNLAVDGAHLWDPNPEKRELLYQNALAHLDIAEYLGARSVRIDTGGHGSTDMTEEQFEYTVMRYQEFAQRAADGGYRIGPENHMGPSRMPKLMEKLAQAVNHPAYGILLHMGRWDSDADIGDSLLAPWVFHVHLDPKHVKPHQIEERMQVLFDHGYEGYWGVEYYAQAAPYAEIESYVSAVKAAYLKQMGATLL</sequence>
<dbReference type="InterPro" id="IPR013022">
    <property type="entry name" value="Xyl_isomerase-like_TIM-brl"/>
</dbReference>
<dbReference type="InterPro" id="IPR050312">
    <property type="entry name" value="IolE/XylAMocC-like"/>
</dbReference>